<protein>
    <submittedName>
        <fullName evidence="1">Uncharacterized protein</fullName>
    </submittedName>
</protein>
<evidence type="ECO:0000313" key="2">
    <source>
        <dbReference type="Proteomes" id="UP000011135"/>
    </source>
</evidence>
<name>L8JV01_9BACT</name>
<sequence length="39" mass="4401">MFSYTHLCSSSGMEIFYFIASDKLPLQTIDLIKVSASKK</sequence>
<dbReference type="STRING" id="1237149.C900_01918"/>
<keyword evidence="2" id="KW-1185">Reference proteome</keyword>
<evidence type="ECO:0000313" key="1">
    <source>
        <dbReference type="EMBL" id="ELR72053.1"/>
    </source>
</evidence>
<proteinExistence type="predicted"/>
<comment type="caution">
    <text evidence="1">The sequence shown here is derived from an EMBL/GenBank/DDBJ whole genome shotgun (WGS) entry which is preliminary data.</text>
</comment>
<gene>
    <name evidence="1" type="ORF">C900_01918</name>
</gene>
<dbReference type="AlphaFoldDB" id="L8JV01"/>
<dbReference type="Proteomes" id="UP000011135">
    <property type="component" value="Unassembled WGS sequence"/>
</dbReference>
<dbReference type="EMBL" id="AMZN01000028">
    <property type="protein sequence ID" value="ELR72053.1"/>
    <property type="molecule type" value="Genomic_DNA"/>
</dbReference>
<organism evidence="1 2">
    <name type="scientific">Fulvivirga imtechensis AK7</name>
    <dbReference type="NCBI Taxonomy" id="1237149"/>
    <lineage>
        <taxon>Bacteria</taxon>
        <taxon>Pseudomonadati</taxon>
        <taxon>Bacteroidota</taxon>
        <taxon>Cytophagia</taxon>
        <taxon>Cytophagales</taxon>
        <taxon>Fulvivirgaceae</taxon>
        <taxon>Fulvivirga</taxon>
    </lineage>
</organism>
<accession>L8JV01</accession>
<reference evidence="1 2" key="1">
    <citation type="submission" date="2012-12" db="EMBL/GenBank/DDBJ databases">
        <title>Genome assembly of Fulvivirga imtechensis AK7.</title>
        <authorList>
            <person name="Nupur N."/>
            <person name="Khatri I."/>
            <person name="Kumar R."/>
            <person name="Subramanian S."/>
            <person name="Pinnaka A."/>
        </authorList>
    </citation>
    <scope>NUCLEOTIDE SEQUENCE [LARGE SCALE GENOMIC DNA]</scope>
    <source>
        <strain evidence="1 2">AK7</strain>
    </source>
</reference>